<dbReference type="AlphaFoldDB" id="A0A847TQU3"/>
<proteinExistence type="predicted"/>
<dbReference type="RefSeq" id="WP_170076552.1">
    <property type="nucleotide sequence ID" value="NZ_JBJGAC010000003.1"/>
</dbReference>
<dbReference type="Proteomes" id="UP000619835">
    <property type="component" value="Unassembled WGS sequence"/>
</dbReference>
<evidence type="ECO:0000313" key="1">
    <source>
        <dbReference type="EMBL" id="NLV02907.1"/>
    </source>
</evidence>
<reference evidence="1" key="1">
    <citation type="submission" date="2019-12" db="EMBL/GenBank/DDBJ databases">
        <title>Haloferax alexandrinus strain pws11.</title>
        <authorList>
            <person name="Verma D.K."/>
            <person name="Gopal K."/>
            <person name="Prasad E.S."/>
        </authorList>
    </citation>
    <scope>NUCLEOTIDE SEQUENCE</scope>
    <source>
        <strain evidence="1">Pws11</strain>
    </source>
</reference>
<evidence type="ECO:0000313" key="2">
    <source>
        <dbReference type="Proteomes" id="UP000619835"/>
    </source>
</evidence>
<dbReference type="PROSITE" id="PS51257">
    <property type="entry name" value="PROKAR_LIPOPROTEIN"/>
    <property type="match status" value="1"/>
</dbReference>
<dbReference type="EMBL" id="WOWC01000001">
    <property type="protein sequence ID" value="NLV02907.1"/>
    <property type="molecule type" value="Genomic_DNA"/>
</dbReference>
<evidence type="ECO:0008006" key="3">
    <source>
        <dbReference type="Google" id="ProtNLM"/>
    </source>
</evidence>
<name>A0A847TQU3_HALVO</name>
<accession>A0A847TQU3</accession>
<protein>
    <recommendedName>
        <fullName evidence="3">Intracellular proteinase inhibitor BsuPI domain-containing protein</fullName>
    </recommendedName>
</protein>
<comment type="caution">
    <text evidence="1">The sequence shown here is derived from an EMBL/GenBank/DDBJ whole genome shotgun (WGS) entry which is preliminary data.</text>
</comment>
<gene>
    <name evidence="1" type="ORF">GOC85_09945</name>
</gene>
<sequence length="181" mass="19919">MKRRSLLTSVATTALLGVSTTGCLQPLDQSTEATSSGCAPGYRELAQSFPSSIAEEASNGLTLNLSPDTVTPPEPVTATLKNTADSPTEIYDTDRLAIQWLNSKNDWATVLGVAEDYSWNNATTSLEAGDTREWQFRLKRSGFPEPYERCTSFVPGRYRFVYWGRPNDQAPLAIPFEITDT</sequence>
<organism evidence="1 2">
    <name type="scientific">Haloferax volcanii</name>
    <name type="common">Halobacterium volcanii</name>
    <dbReference type="NCBI Taxonomy" id="2246"/>
    <lineage>
        <taxon>Archaea</taxon>
        <taxon>Methanobacteriati</taxon>
        <taxon>Methanobacteriota</taxon>
        <taxon>Stenosarchaea group</taxon>
        <taxon>Halobacteria</taxon>
        <taxon>Halobacteriales</taxon>
        <taxon>Haloferacaceae</taxon>
        <taxon>Haloferax</taxon>
    </lineage>
</organism>